<dbReference type="PATRIC" id="fig|45634.12.peg.744"/>
<evidence type="ECO:0000259" key="1">
    <source>
        <dbReference type="Pfam" id="PF03235"/>
    </source>
</evidence>
<protein>
    <recommendedName>
        <fullName evidence="1">GmrSD restriction endonucleases N-terminal domain-containing protein</fullName>
    </recommendedName>
</protein>
<feature type="domain" description="GmrSD restriction endonucleases N-terminal" evidence="1">
    <location>
        <begin position="10"/>
        <end position="265"/>
    </location>
</feature>
<accession>A0A139N2R6</accession>
<dbReference type="STRING" id="45634.SCRDD08_00713"/>
<evidence type="ECO:0000313" key="3">
    <source>
        <dbReference type="Proteomes" id="UP000070377"/>
    </source>
</evidence>
<dbReference type="PANTHER" id="PTHR35149">
    <property type="entry name" value="SLL5132 PROTEIN"/>
    <property type="match status" value="1"/>
</dbReference>
<name>A0A139N2R6_STRCR</name>
<organism evidence="2 3">
    <name type="scientific">Streptococcus cristatus</name>
    <dbReference type="NCBI Taxonomy" id="45634"/>
    <lineage>
        <taxon>Bacteria</taxon>
        <taxon>Bacillati</taxon>
        <taxon>Bacillota</taxon>
        <taxon>Bacilli</taxon>
        <taxon>Lactobacillales</taxon>
        <taxon>Streptococcaceae</taxon>
        <taxon>Streptococcus</taxon>
    </lineage>
</organism>
<reference evidence="2 3" key="1">
    <citation type="submission" date="2016-01" db="EMBL/GenBank/DDBJ databases">
        <title>Highly variable Streptococcus oralis are common among viridans streptococci isolated from primates.</title>
        <authorList>
            <person name="Denapaite D."/>
            <person name="Rieger M."/>
            <person name="Koendgen S."/>
            <person name="Brueckner R."/>
            <person name="Ochigava I."/>
            <person name="Kappeler P."/>
            <person name="Maetz-Rensing K."/>
            <person name="Leendertz F."/>
            <person name="Hakenbeck R."/>
        </authorList>
    </citation>
    <scope>NUCLEOTIDE SEQUENCE [LARGE SCALE GENOMIC DNA]</scope>
    <source>
        <strain evidence="2 3">DD08</strain>
    </source>
</reference>
<evidence type="ECO:0000313" key="2">
    <source>
        <dbReference type="EMBL" id="KXT70318.1"/>
    </source>
</evidence>
<dbReference type="RefSeq" id="WP_061422462.1">
    <property type="nucleotide sequence ID" value="NZ_KQ969062.1"/>
</dbReference>
<dbReference type="SUPFAM" id="SSF54529">
    <property type="entry name" value="Mitochondrial glycoprotein MAM33-like"/>
    <property type="match status" value="1"/>
</dbReference>
<gene>
    <name evidence="2" type="ORF">SCRDD08_00713</name>
</gene>
<dbReference type="AlphaFoldDB" id="A0A139N2R6"/>
<comment type="caution">
    <text evidence="2">The sequence shown here is derived from an EMBL/GenBank/DDBJ whole genome shotgun (WGS) entry which is preliminary data.</text>
</comment>
<dbReference type="EMBL" id="LQRD01000027">
    <property type="protein sequence ID" value="KXT70318.1"/>
    <property type="molecule type" value="Genomic_DNA"/>
</dbReference>
<dbReference type="Pfam" id="PF03235">
    <property type="entry name" value="GmrSD_N"/>
    <property type="match status" value="1"/>
</dbReference>
<dbReference type="PANTHER" id="PTHR35149:SF1">
    <property type="entry name" value="DUF5655 DOMAIN-CONTAINING PROTEIN"/>
    <property type="match status" value="1"/>
</dbReference>
<dbReference type="Proteomes" id="UP000070377">
    <property type="component" value="Unassembled WGS sequence"/>
</dbReference>
<proteinExistence type="predicted"/>
<sequence length="607" mass="71265">MEFRTRDQRIEQVFSEKNIYEVPNFQRDFSWQEKQYKDFISDIKKNLTLSVNGDKIVFKSEITDYFFGTILIVGNETKARVENPYKVIDGQQRLTTMTLFLTCIKDIIDSYNDKLSEGQFYSHDYDSNLFFSHTSEGNSTLKIRLVNKNLNPILPYDILKLEPHDASNEKTTNTSQETLRNAFHFIKNQLSQECLLEGVIKKGSDFQWDMKEYIRYIDYLGKQLLNSTVICIYSVDEKDVNKIYQNFNSKGLRLSDIDLIKSRIFEVLHDDYDETSRKWNYITDTIYKIDESISDFFYYYFNSRGIKTSQTNLFQTFSNKIKETDYSSFLDDCSKYVDFYRVICSPNENDLIFKIENYFNQDNNYIVKENLLILKTSGYSQFRMAFLSLFNAMNDGRISGKQFKSIIDLITKYNVLNSIKASGDGSKTNKSQSIYRKMSVEFNKEVINTDSLNNLLKKDLRSLAPRLDSVKKSDKVFDKGNKIKSKGDKKARDLSKYILITLESEKMIKECKNTANKSLKFLHDLSIEHIIDREQQNEIGNIVYDIGNLVLLENAEHTNSKDKKKMYKNSKLYLIKDIRGEIDKFSIESIKARHNELLEEFYKIVTR</sequence>
<dbReference type="InterPro" id="IPR004919">
    <property type="entry name" value="GmrSD_N"/>
</dbReference>
<dbReference type="InterPro" id="IPR036561">
    <property type="entry name" value="MAM33_sf"/>
</dbReference>